<dbReference type="EMBL" id="CABFNB010000111">
    <property type="protein sequence ID" value="VTZ62899.1"/>
    <property type="molecule type" value="Genomic_DNA"/>
</dbReference>
<dbReference type="RefSeq" id="WP_012067700.1">
    <property type="nucleotide sequence ID" value="NZ_ATYC01000022.1"/>
</dbReference>
<reference evidence="2" key="1">
    <citation type="submission" date="2017-04" db="EMBL/GenBank/DDBJ databases">
        <authorList>
            <person name="Porter S."/>
            <person name="Friesen M.L."/>
            <person name="Faber-Hammond J."/>
        </authorList>
    </citation>
    <scope>NUCLEOTIDE SEQUENCE</scope>
    <source>
        <strain evidence="2">Str16</strain>
    </source>
</reference>
<dbReference type="InterPro" id="IPR052164">
    <property type="entry name" value="Anthracycline_SecMetBiosynth"/>
</dbReference>
<dbReference type="AlphaFoldDB" id="A0A508WZJ3"/>
<dbReference type="InterPro" id="IPR004360">
    <property type="entry name" value="Glyas_Fos-R_dOase_dom"/>
</dbReference>
<dbReference type="OMA" id="NDWLMAS"/>
<dbReference type="PANTHER" id="PTHR33993">
    <property type="entry name" value="GLYOXALASE-RELATED"/>
    <property type="match status" value="1"/>
</dbReference>
<dbReference type="GO" id="GO:0051213">
    <property type="term" value="F:dioxygenase activity"/>
    <property type="evidence" value="ECO:0007669"/>
    <property type="project" value="UniProtKB-KW"/>
</dbReference>
<name>A0A508WZJ3_9HYPH</name>
<dbReference type="SMR" id="A0A508WZJ3"/>
<protein>
    <submittedName>
        <fullName evidence="3">Glyoxalase/bleomycin resistance protein/dioxygenase</fullName>
    </submittedName>
    <submittedName>
        <fullName evidence="2">Glyoxalase/bleomycin resistance/dioxygenase family protein</fullName>
    </submittedName>
</protein>
<dbReference type="InterPro" id="IPR029068">
    <property type="entry name" value="Glyas_Bleomycin-R_OHBP_Dase"/>
</dbReference>
<evidence type="ECO:0000313" key="2">
    <source>
        <dbReference type="EMBL" id="PLU03976.1"/>
    </source>
</evidence>
<evidence type="ECO:0000313" key="4">
    <source>
        <dbReference type="Proteomes" id="UP001190825"/>
    </source>
</evidence>
<keyword evidence="3" id="KW-0560">Oxidoreductase</keyword>
<feature type="domain" description="VOC" evidence="1">
    <location>
        <begin position="6"/>
        <end position="121"/>
    </location>
</feature>
<keyword evidence="4" id="KW-1185">Reference proteome</keyword>
<keyword evidence="3" id="KW-0223">Dioxygenase</keyword>
<evidence type="ECO:0000259" key="1">
    <source>
        <dbReference type="PROSITE" id="PS51819"/>
    </source>
</evidence>
<dbReference type="SUPFAM" id="SSF54593">
    <property type="entry name" value="Glyoxalase/Bleomycin resistance protein/Dihydroxybiphenyl dioxygenase"/>
    <property type="match status" value="1"/>
</dbReference>
<dbReference type="Proteomes" id="UP000507954">
    <property type="component" value="Unassembled WGS sequence"/>
</dbReference>
<dbReference type="Gene3D" id="3.10.180.10">
    <property type="entry name" value="2,3-Dihydroxybiphenyl 1,2-Dioxygenase, domain 1"/>
    <property type="match status" value="1"/>
</dbReference>
<accession>A0A508WZJ3</accession>
<dbReference type="EMBL" id="NBUC01000067">
    <property type="protein sequence ID" value="PLU03976.1"/>
    <property type="molecule type" value="Genomic_DNA"/>
</dbReference>
<reference evidence="3" key="3">
    <citation type="submission" date="2019-06" db="EMBL/GenBank/DDBJ databases">
        <authorList>
            <person name="Le Quere A."/>
            <person name="Colella S."/>
        </authorList>
    </citation>
    <scope>NUCLEOTIDE SEQUENCE</scope>
    <source>
        <strain evidence="3">EmedicaeMD41</strain>
    </source>
</reference>
<dbReference type="Proteomes" id="UP001190825">
    <property type="component" value="Unassembled WGS sequence"/>
</dbReference>
<dbReference type="Pfam" id="PF00903">
    <property type="entry name" value="Glyoxalase"/>
    <property type="match status" value="1"/>
</dbReference>
<organism evidence="3">
    <name type="scientific">Sinorhizobium medicae</name>
    <dbReference type="NCBI Taxonomy" id="110321"/>
    <lineage>
        <taxon>Bacteria</taxon>
        <taxon>Pseudomonadati</taxon>
        <taxon>Pseudomonadota</taxon>
        <taxon>Alphaproteobacteria</taxon>
        <taxon>Hyphomicrobiales</taxon>
        <taxon>Rhizobiaceae</taxon>
        <taxon>Sinorhizobium/Ensifer group</taxon>
        <taxon>Sinorhizobium</taxon>
    </lineage>
</organism>
<dbReference type="InterPro" id="IPR037523">
    <property type="entry name" value="VOC_core"/>
</dbReference>
<evidence type="ECO:0000313" key="3">
    <source>
        <dbReference type="EMBL" id="VTZ62899.1"/>
    </source>
</evidence>
<dbReference type="PROSITE" id="PS51819">
    <property type="entry name" value="VOC"/>
    <property type="match status" value="1"/>
</dbReference>
<dbReference type="GeneID" id="61611056"/>
<gene>
    <name evidence="2" type="ORF">BMJ33_13910</name>
    <name evidence="3" type="ORF">EMEDMD4_440213</name>
</gene>
<reference evidence="2 4" key="2">
    <citation type="journal article" date="2018" name="FEMS Microbiol. Ecol.">
        <title>Co-invading symbiotic mutualists of Medicago polymorpha retain high ancestral diversity and contain diverse accessory genomes.</title>
        <authorList>
            <person name="Porter S.S."/>
            <person name="Faber-Hammond J.J."/>
            <person name="Friesen M.L."/>
        </authorList>
    </citation>
    <scope>NUCLEOTIDE SEQUENCE [LARGE SCALE GENOMIC DNA]</scope>
    <source>
        <strain evidence="2 4">Str16</strain>
    </source>
</reference>
<sequence>MLSKTRIGNICYYVSDIARTEAFYRDVLGLDVQRMGDDGAGNDWLMASIENNVDLIFFVAESKPGNTPIVVFDLAEGGIDDVVGGLAEKGTTIVTPVSHAPGGWSAEFADPDGHVLSLYQSAETPRRRAAKG</sequence>
<proteinExistence type="predicted"/>